<name>A0ABR1R2Y8_9PEZI</name>
<dbReference type="EMBL" id="JAQQWI010000022">
    <property type="protein sequence ID" value="KAK7995792.1"/>
    <property type="molecule type" value="Genomic_DNA"/>
</dbReference>
<organism evidence="1 2">
    <name type="scientific">Apiospora marii</name>
    <dbReference type="NCBI Taxonomy" id="335849"/>
    <lineage>
        <taxon>Eukaryota</taxon>
        <taxon>Fungi</taxon>
        <taxon>Dikarya</taxon>
        <taxon>Ascomycota</taxon>
        <taxon>Pezizomycotina</taxon>
        <taxon>Sordariomycetes</taxon>
        <taxon>Xylariomycetidae</taxon>
        <taxon>Amphisphaeriales</taxon>
        <taxon>Apiosporaceae</taxon>
        <taxon>Apiospora</taxon>
    </lineage>
</organism>
<reference evidence="1 2" key="1">
    <citation type="submission" date="2023-01" db="EMBL/GenBank/DDBJ databases">
        <title>Analysis of 21 Apiospora genomes using comparative genomics revels a genus with tremendous synthesis potential of carbohydrate active enzymes and secondary metabolites.</title>
        <authorList>
            <person name="Sorensen T."/>
        </authorList>
    </citation>
    <scope>NUCLEOTIDE SEQUENCE [LARGE SCALE GENOMIC DNA]</scope>
    <source>
        <strain evidence="1 2">CBS 20057</strain>
    </source>
</reference>
<accession>A0ABR1R2Y8</accession>
<evidence type="ECO:0000313" key="1">
    <source>
        <dbReference type="EMBL" id="KAK7995792.1"/>
    </source>
</evidence>
<keyword evidence="2" id="KW-1185">Reference proteome</keyword>
<dbReference type="Proteomes" id="UP001396898">
    <property type="component" value="Unassembled WGS sequence"/>
</dbReference>
<proteinExistence type="predicted"/>
<evidence type="ECO:0000313" key="2">
    <source>
        <dbReference type="Proteomes" id="UP001396898"/>
    </source>
</evidence>
<gene>
    <name evidence="1" type="ORF">PG991_015259</name>
</gene>
<protein>
    <submittedName>
        <fullName evidence="1">Vegetative incompatibility protein HET-E-1</fullName>
    </submittedName>
</protein>
<comment type="caution">
    <text evidence="1">The sequence shown here is derived from an EMBL/GenBank/DDBJ whole genome shotgun (WGS) entry which is preliminary data.</text>
</comment>
<sequence length="267" mass="29577">MRLLHTEDLTLKEFVVSPPPYAILSHTWEDDEVLFPDIANLEHARTKTGISQPSLSLFPYSDSGLIDSDTTTVPQPPWMPQIQSVPQIQSLASGHIYIVAEPGVLRAQGVRKGAFVFRFMDVYSLFRQDGIEAQPSTHYDRANRLLFTLERPGFVGEIRMPQCSPYPDHKPVSILCGLGNSLEPWCAVIKGNDTLLHSVTLVPGRGWVLPDSVDVRCYERNRTGNWQDIRISVSTGLGTFPGLGVEPEVEVHVVQVAITRSSSSVAT</sequence>